<feature type="signal peptide" evidence="10">
    <location>
        <begin position="1"/>
        <end position="22"/>
    </location>
</feature>
<evidence type="ECO:0000259" key="11">
    <source>
        <dbReference type="Pfam" id="PF00593"/>
    </source>
</evidence>
<dbReference type="PROSITE" id="PS52016">
    <property type="entry name" value="TONB_DEPENDENT_REC_3"/>
    <property type="match status" value="1"/>
</dbReference>
<keyword evidence="14" id="KW-1185">Reference proteome</keyword>
<evidence type="ECO:0000256" key="1">
    <source>
        <dbReference type="ARBA" id="ARBA00004571"/>
    </source>
</evidence>
<dbReference type="GO" id="GO:0015344">
    <property type="term" value="F:siderophore uptake transmembrane transporter activity"/>
    <property type="evidence" value="ECO:0007669"/>
    <property type="project" value="TreeGrafter"/>
</dbReference>
<evidence type="ECO:0000313" key="13">
    <source>
        <dbReference type="EMBL" id="MBT1695366.1"/>
    </source>
</evidence>
<comment type="subcellular location">
    <subcellularLocation>
        <location evidence="1 8">Cell outer membrane</location>
        <topology evidence="1 8">Multi-pass membrane protein</topology>
    </subcellularLocation>
</comment>
<keyword evidence="13" id="KW-0675">Receptor</keyword>
<keyword evidence="5 9" id="KW-0798">TonB box</keyword>
<sequence>MTHPAKTMYRLLVLALTLCLCARVGKTQDLELTKLKALSMEELMDIEVISVSKQKEKIVQAASAVQVITYEDIRSSGATSVPEALKLASNLQVAQVNASQWAISARGFNNVLANKLLVLIDGRVVYTPMYAGVFWDVQNLVLEDIERIEVISGPGGTLWGANAVNGVINIITKNTSQTQGLYAEAAAGTELRGLGSLRYGGKLSDKLTYRAYATAFKRDNTIFQDSVDAYDDWQMAQGGLRMDWVRSEKSTVMAQANFYDGRPDPDGNKPVVARGNNVVARWNQSQSEKSDFQVQVFYDRTWRDFRNDFTEKLSTYDVEGLHRLQLGRNHTLIYGLGFRMMEHDVENLELFAFKPAKKSLYLYNVFVQDQISLVKDKLQATLGIKAEHNTYTNYQYQPNARLTWTPRPNQTVWAAVSRAVRNPARIDREFNLYLAPGIPFIAGSDFKSEELIAYELGWRTQLPSNTSMAVSAFYNRYDGIRSVQPGPAPFGIPVTFANGVEGNSHGVELSATQQVTEKWKLRFGYTYLNKDLNVKPGNTDLNNASAESNDPEHQALIQSTTQLFEILRLGIVMRYIGRLPDPYVSEYAGLDVSLGIRLAKMIELNITGQNLLQDHHTEFIPSSPAPKDIERSVYGKIVCRF</sequence>
<gene>
    <name evidence="13" type="ORF">KK083_00670</name>
</gene>
<dbReference type="Gene3D" id="2.170.130.10">
    <property type="entry name" value="TonB-dependent receptor, plug domain"/>
    <property type="match status" value="1"/>
</dbReference>
<dbReference type="InterPro" id="IPR039426">
    <property type="entry name" value="TonB-dep_rcpt-like"/>
</dbReference>
<evidence type="ECO:0000256" key="3">
    <source>
        <dbReference type="ARBA" id="ARBA00022452"/>
    </source>
</evidence>
<dbReference type="PANTHER" id="PTHR30069">
    <property type="entry name" value="TONB-DEPENDENT OUTER MEMBRANE RECEPTOR"/>
    <property type="match status" value="1"/>
</dbReference>
<keyword evidence="3 8" id="KW-1134">Transmembrane beta strand</keyword>
<keyword evidence="4 8" id="KW-0812">Transmembrane</keyword>
<evidence type="ECO:0000256" key="6">
    <source>
        <dbReference type="ARBA" id="ARBA00023136"/>
    </source>
</evidence>
<evidence type="ECO:0000256" key="4">
    <source>
        <dbReference type="ARBA" id="ARBA00022692"/>
    </source>
</evidence>
<feature type="domain" description="TonB-dependent receptor-like beta-barrel" evidence="11">
    <location>
        <begin position="275"/>
        <end position="611"/>
    </location>
</feature>
<comment type="caution">
    <text evidence="13">The sequence shown here is derived from an EMBL/GenBank/DDBJ whole genome shotgun (WGS) entry which is preliminary data.</text>
</comment>
<dbReference type="AlphaFoldDB" id="A0AAP2DFU3"/>
<dbReference type="SUPFAM" id="SSF56935">
    <property type="entry name" value="Porins"/>
    <property type="match status" value="1"/>
</dbReference>
<protein>
    <submittedName>
        <fullName evidence="13">TonB-dependent receptor</fullName>
    </submittedName>
</protein>
<accession>A0AAP2DFU3</accession>
<proteinExistence type="inferred from homology"/>
<feature type="chain" id="PRO_5042952820" evidence="10">
    <location>
        <begin position="23"/>
        <end position="641"/>
    </location>
</feature>
<dbReference type="GO" id="GO:0009279">
    <property type="term" value="C:cell outer membrane"/>
    <property type="evidence" value="ECO:0007669"/>
    <property type="project" value="UniProtKB-SubCell"/>
</dbReference>
<keyword evidence="6 8" id="KW-0472">Membrane</keyword>
<dbReference type="RefSeq" id="WP_254158954.1">
    <property type="nucleotide sequence ID" value="NZ_JAHESF010000001.1"/>
</dbReference>
<evidence type="ECO:0000256" key="10">
    <source>
        <dbReference type="SAM" id="SignalP"/>
    </source>
</evidence>
<dbReference type="InterPro" id="IPR037066">
    <property type="entry name" value="Plug_dom_sf"/>
</dbReference>
<organism evidence="13 14">
    <name type="scientific">Chryseosolibacter histidini</name>
    <dbReference type="NCBI Taxonomy" id="2782349"/>
    <lineage>
        <taxon>Bacteria</taxon>
        <taxon>Pseudomonadati</taxon>
        <taxon>Bacteroidota</taxon>
        <taxon>Cytophagia</taxon>
        <taxon>Cytophagales</taxon>
        <taxon>Chryseotaleaceae</taxon>
        <taxon>Chryseosolibacter</taxon>
    </lineage>
</organism>
<evidence type="ECO:0000256" key="9">
    <source>
        <dbReference type="RuleBase" id="RU003357"/>
    </source>
</evidence>
<keyword evidence="2 8" id="KW-0813">Transport</keyword>
<evidence type="ECO:0000256" key="2">
    <source>
        <dbReference type="ARBA" id="ARBA00022448"/>
    </source>
</evidence>
<evidence type="ECO:0000259" key="12">
    <source>
        <dbReference type="Pfam" id="PF07715"/>
    </source>
</evidence>
<dbReference type="Gene3D" id="2.40.170.20">
    <property type="entry name" value="TonB-dependent receptor, beta-barrel domain"/>
    <property type="match status" value="1"/>
</dbReference>
<dbReference type="InterPro" id="IPR036942">
    <property type="entry name" value="Beta-barrel_TonB_sf"/>
</dbReference>
<comment type="similarity">
    <text evidence="8 9">Belongs to the TonB-dependent receptor family.</text>
</comment>
<dbReference type="PANTHER" id="PTHR30069:SF27">
    <property type="entry name" value="BLL4766 PROTEIN"/>
    <property type="match status" value="1"/>
</dbReference>
<keyword evidence="10" id="KW-0732">Signal</keyword>
<dbReference type="Proteomes" id="UP001319200">
    <property type="component" value="Unassembled WGS sequence"/>
</dbReference>
<evidence type="ECO:0000256" key="5">
    <source>
        <dbReference type="ARBA" id="ARBA00023077"/>
    </source>
</evidence>
<name>A0AAP2DFU3_9BACT</name>
<reference evidence="13 14" key="1">
    <citation type="submission" date="2021-05" db="EMBL/GenBank/DDBJ databases">
        <title>A Polyphasic approach of four new species of the genus Ohtaekwangia: Ohtaekwangia histidinii sp. nov., Ohtaekwangia cretensis sp. nov., Ohtaekwangia indiensis sp. nov., Ohtaekwangia reichenbachii sp. nov. from diverse environment.</title>
        <authorList>
            <person name="Octaviana S."/>
        </authorList>
    </citation>
    <scope>NUCLEOTIDE SEQUENCE [LARGE SCALE GENOMIC DNA]</scope>
    <source>
        <strain evidence="13 14">PWU4</strain>
    </source>
</reference>
<dbReference type="GO" id="GO:0044718">
    <property type="term" value="P:siderophore transmembrane transport"/>
    <property type="evidence" value="ECO:0007669"/>
    <property type="project" value="TreeGrafter"/>
</dbReference>
<dbReference type="InterPro" id="IPR012910">
    <property type="entry name" value="Plug_dom"/>
</dbReference>
<dbReference type="Pfam" id="PF00593">
    <property type="entry name" value="TonB_dep_Rec_b-barrel"/>
    <property type="match status" value="1"/>
</dbReference>
<feature type="domain" description="TonB-dependent receptor plug" evidence="12">
    <location>
        <begin position="60"/>
        <end position="167"/>
    </location>
</feature>
<evidence type="ECO:0000313" key="14">
    <source>
        <dbReference type="Proteomes" id="UP001319200"/>
    </source>
</evidence>
<evidence type="ECO:0000256" key="7">
    <source>
        <dbReference type="ARBA" id="ARBA00023237"/>
    </source>
</evidence>
<dbReference type="Pfam" id="PF07715">
    <property type="entry name" value="Plug"/>
    <property type="match status" value="1"/>
</dbReference>
<dbReference type="EMBL" id="JAHESF010000001">
    <property type="protein sequence ID" value="MBT1695366.1"/>
    <property type="molecule type" value="Genomic_DNA"/>
</dbReference>
<keyword evidence="7 8" id="KW-0998">Cell outer membrane</keyword>
<evidence type="ECO:0000256" key="8">
    <source>
        <dbReference type="PROSITE-ProRule" id="PRU01360"/>
    </source>
</evidence>
<dbReference type="InterPro" id="IPR000531">
    <property type="entry name" value="Beta-barrel_TonB"/>
</dbReference>